<feature type="chain" id="PRO_5016448201" description="DUF4292 domain-containing protein" evidence="1">
    <location>
        <begin position="18"/>
        <end position="285"/>
    </location>
</feature>
<accession>A0A317T9S1</accession>
<comment type="caution">
    <text evidence="2">The sequence shown here is derived from an EMBL/GenBank/DDBJ whole genome shotgun (WGS) entry which is preliminary data.</text>
</comment>
<dbReference type="OrthoDB" id="594390at2"/>
<dbReference type="EMBL" id="PDNZ01000001">
    <property type="protein sequence ID" value="PWW83198.1"/>
    <property type="molecule type" value="Genomic_DNA"/>
</dbReference>
<proteinExistence type="predicted"/>
<dbReference type="Pfam" id="PF14125">
    <property type="entry name" value="DUF4292"/>
    <property type="match status" value="1"/>
</dbReference>
<dbReference type="PROSITE" id="PS51257">
    <property type="entry name" value="PROKAR_LIPOPROTEIN"/>
    <property type="match status" value="1"/>
</dbReference>
<evidence type="ECO:0000313" key="2">
    <source>
        <dbReference type="EMBL" id="PWW83198.1"/>
    </source>
</evidence>
<organism evidence="2 3">
    <name type="scientific">Prosthecochloris marina</name>
    <dbReference type="NCBI Taxonomy" id="2017681"/>
    <lineage>
        <taxon>Bacteria</taxon>
        <taxon>Pseudomonadati</taxon>
        <taxon>Chlorobiota</taxon>
        <taxon>Chlorobiia</taxon>
        <taxon>Chlorobiales</taxon>
        <taxon>Chlorobiaceae</taxon>
        <taxon>Prosthecochloris</taxon>
    </lineage>
</organism>
<evidence type="ECO:0008006" key="4">
    <source>
        <dbReference type="Google" id="ProtNLM"/>
    </source>
</evidence>
<evidence type="ECO:0000256" key="1">
    <source>
        <dbReference type="SAM" id="SignalP"/>
    </source>
</evidence>
<dbReference type="RefSeq" id="WP_110022080.1">
    <property type="nucleotide sequence ID" value="NZ_PDNZ01000001.1"/>
</dbReference>
<keyword evidence="1" id="KW-0732">Signal</keyword>
<dbReference type="Proteomes" id="UP000246278">
    <property type="component" value="Unassembled WGS sequence"/>
</dbReference>
<name>A0A317T9S1_9CHLB</name>
<gene>
    <name evidence="2" type="ORF">CR164_01160</name>
</gene>
<sequence>MKQAFRGFLYVFFVFFAAGCADFRTVTIEEWPTESVELSEDLAELYRDVSEASKVVAAIDGYADIWIRTPKRGEHLYCTVQLERSKDTRIIVSAGVVGWPVADMLFRPDSLFVHDMLNNRLLVGRNHPDNLEKILGLGAGYEFLSDVLAGVVAVDEPVQSIERVYKGAGKVSFVVVVEGGKKELLVNPLTRNIEGLLFIDSRGRKQVEVHFRQFSPYALEGKTVNLPGEIDVMMFNPGVDGNGKHELVIAYDERVVNPADLDIQFKMPEKVKIIDLDRVVQLPWM</sequence>
<feature type="signal peptide" evidence="1">
    <location>
        <begin position="1"/>
        <end position="17"/>
    </location>
</feature>
<dbReference type="AlphaFoldDB" id="A0A317T9S1"/>
<reference evidence="3" key="1">
    <citation type="submission" date="2017-10" db="EMBL/GenBank/DDBJ databases">
        <authorList>
            <person name="Gaisin V.A."/>
            <person name="Rysina M.S."/>
            <person name="Grouzdev D.S."/>
        </authorList>
    </citation>
    <scope>NUCLEOTIDE SEQUENCE [LARGE SCALE GENOMIC DNA]</scope>
    <source>
        <strain evidence="3">V1</strain>
    </source>
</reference>
<dbReference type="InterPro" id="IPR025634">
    <property type="entry name" value="DUF4292"/>
</dbReference>
<protein>
    <recommendedName>
        <fullName evidence="4">DUF4292 domain-containing protein</fullName>
    </recommendedName>
</protein>
<evidence type="ECO:0000313" key="3">
    <source>
        <dbReference type="Proteomes" id="UP000246278"/>
    </source>
</evidence>
<keyword evidence="3" id="KW-1185">Reference proteome</keyword>